<feature type="non-terminal residue" evidence="2">
    <location>
        <position position="95"/>
    </location>
</feature>
<name>A0ABW3VER2_9PSEU</name>
<dbReference type="EMBL" id="JBHTMB010000077">
    <property type="protein sequence ID" value="MFD1233662.1"/>
    <property type="molecule type" value="Genomic_DNA"/>
</dbReference>
<organism evidence="2 3">
    <name type="scientific">Pseudonocardia benzenivorans</name>
    <dbReference type="NCBI Taxonomy" id="228005"/>
    <lineage>
        <taxon>Bacteria</taxon>
        <taxon>Bacillati</taxon>
        <taxon>Actinomycetota</taxon>
        <taxon>Actinomycetes</taxon>
        <taxon>Pseudonocardiales</taxon>
        <taxon>Pseudonocardiaceae</taxon>
        <taxon>Pseudonocardia</taxon>
    </lineage>
</organism>
<keyword evidence="3" id="KW-1185">Reference proteome</keyword>
<evidence type="ECO:0000313" key="3">
    <source>
        <dbReference type="Proteomes" id="UP001597182"/>
    </source>
</evidence>
<dbReference type="RefSeq" id="WP_379652897.1">
    <property type="nucleotide sequence ID" value="NZ_JBHTMB010000077.1"/>
</dbReference>
<evidence type="ECO:0000313" key="2">
    <source>
        <dbReference type="EMBL" id="MFD1233662.1"/>
    </source>
</evidence>
<feature type="chain" id="PRO_5046008021" description="Secreted protein" evidence="1">
    <location>
        <begin position="20"/>
        <end position="95"/>
    </location>
</feature>
<sequence>MPLGIVAVVAPCVPTVVPAVVTAAAGPAAVVVATRPVPVPGAARFAPVGPRTVGVLPTGRPARRPAVTVVTGPALRRCRRLVAHSAVVGRRGVAN</sequence>
<accession>A0ABW3VER2</accession>
<comment type="caution">
    <text evidence="2">The sequence shown here is derived from an EMBL/GenBank/DDBJ whole genome shotgun (WGS) entry which is preliminary data.</text>
</comment>
<feature type="signal peptide" evidence="1">
    <location>
        <begin position="1"/>
        <end position="19"/>
    </location>
</feature>
<proteinExistence type="predicted"/>
<protein>
    <recommendedName>
        <fullName evidence="4">Secreted protein</fullName>
    </recommendedName>
</protein>
<evidence type="ECO:0008006" key="4">
    <source>
        <dbReference type="Google" id="ProtNLM"/>
    </source>
</evidence>
<reference evidence="3" key="1">
    <citation type="journal article" date="2019" name="Int. J. Syst. Evol. Microbiol.">
        <title>The Global Catalogue of Microorganisms (GCM) 10K type strain sequencing project: providing services to taxonomists for standard genome sequencing and annotation.</title>
        <authorList>
            <consortium name="The Broad Institute Genomics Platform"/>
            <consortium name="The Broad Institute Genome Sequencing Center for Infectious Disease"/>
            <person name="Wu L."/>
            <person name="Ma J."/>
        </authorList>
    </citation>
    <scope>NUCLEOTIDE SEQUENCE [LARGE SCALE GENOMIC DNA]</scope>
    <source>
        <strain evidence="3">CCUG 49018</strain>
    </source>
</reference>
<gene>
    <name evidence="2" type="ORF">ACFQ34_10240</name>
</gene>
<evidence type="ECO:0000256" key="1">
    <source>
        <dbReference type="SAM" id="SignalP"/>
    </source>
</evidence>
<keyword evidence="1" id="KW-0732">Signal</keyword>
<dbReference type="Proteomes" id="UP001597182">
    <property type="component" value="Unassembled WGS sequence"/>
</dbReference>